<dbReference type="EMBL" id="KZ110592">
    <property type="protein sequence ID" value="OSX65711.1"/>
    <property type="molecule type" value="Genomic_DNA"/>
</dbReference>
<evidence type="ECO:0000313" key="1">
    <source>
        <dbReference type="EMBL" id="OSX65711.1"/>
    </source>
</evidence>
<dbReference type="STRING" id="670580.A0A1X6NAT1"/>
<name>A0A1X6NAT1_9APHY</name>
<dbReference type="Proteomes" id="UP000194127">
    <property type="component" value="Unassembled WGS sequence"/>
</dbReference>
<proteinExistence type="predicted"/>
<dbReference type="OrthoDB" id="61113at2759"/>
<gene>
    <name evidence="1" type="ORF">POSPLADRAFT_1043332</name>
</gene>
<sequence length="319" mass="35847">MAPSNLTISHIEKPDGKLVEEAVQLVVKLMRNGGNLDLFPDWARGFVAASALISGEMYAAIDESNTLVGFAMWMPPGRVPLTTEEERQLGWNQFWKKLSPEGREYCENVLAKDFSKFLEESFGFSDVQKSTYWCSFAMIREDYQNKGVATAIFDLVYAKAKETGAIMALGTSLEMTYAFSDKDGCLNLVRAIRTFCIHSKSLRRHNSSKDTFRTGHEITMKEYLCAELDPGTTVSARHSRTTRTSACDALLRDMMFSYNTRIPCALNYCTGRDRSVDMGLSYIGQRMSQRIPVGKLFIPSRTYALTPTAVPFLARLLHA</sequence>
<dbReference type="RefSeq" id="XP_024342505.1">
    <property type="nucleotide sequence ID" value="XM_024478285.1"/>
</dbReference>
<dbReference type="SUPFAM" id="SSF55729">
    <property type="entry name" value="Acyl-CoA N-acyltransferases (Nat)"/>
    <property type="match status" value="1"/>
</dbReference>
<dbReference type="Gene3D" id="3.40.630.30">
    <property type="match status" value="1"/>
</dbReference>
<accession>A0A1X6NAT1</accession>
<organism evidence="1 2">
    <name type="scientific">Postia placenta MAD-698-R-SB12</name>
    <dbReference type="NCBI Taxonomy" id="670580"/>
    <lineage>
        <taxon>Eukaryota</taxon>
        <taxon>Fungi</taxon>
        <taxon>Dikarya</taxon>
        <taxon>Basidiomycota</taxon>
        <taxon>Agaricomycotina</taxon>
        <taxon>Agaricomycetes</taxon>
        <taxon>Polyporales</taxon>
        <taxon>Adustoporiaceae</taxon>
        <taxon>Rhodonia</taxon>
    </lineage>
</organism>
<dbReference type="InterPro" id="IPR016181">
    <property type="entry name" value="Acyl_CoA_acyltransferase"/>
</dbReference>
<evidence type="ECO:0008006" key="3">
    <source>
        <dbReference type="Google" id="ProtNLM"/>
    </source>
</evidence>
<dbReference type="AlphaFoldDB" id="A0A1X6NAT1"/>
<dbReference type="GeneID" id="36323235"/>
<evidence type="ECO:0000313" key="2">
    <source>
        <dbReference type="Proteomes" id="UP000194127"/>
    </source>
</evidence>
<protein>
    <recommendedName>
        <fullName evidence="3">N-acetyltransferase domain-containing protein</fullName>
    </recommendedName>
</protein>
<reference evidence="1 2" key="1">
    <citation type="submission" date="2017-04" db="EMBL/GenBank/DDBJ databases">
        <title>Genome Sequence of the Model Brown-Rot Fungus Postia placenta SB12.</title>
        <authorList>
            <consortium name="DOE Joint Genome Institute"/>
            <person name="Gaskell J."/>
            <person name="Kersten P."/>
            <person name="Larrondo L.F."/>
            <person name="Canessa P."/>
            <person name="Martinez D."/>
            <person name="Hibbett D."/>
            <person name="Schmoll M."/>
            <person name="Kubicek C.P."/>
            <person name="Martinez A.T."/>
            <person name="Yadav J."/>
            <person name="Master E."/>
            <person name="Magnuson J.K."/>
            <person name="James T."/>
            <person name="Yaver D."/>
            <person name="Berka R."/>
            <person name="Labutti K."/>
            <person name="Lipzen A."/>
            <person name="Aerts A."/>
            <person name="Barry K."/>
            <person name="Henrissat B."/>
            <person name="Blanchette R."/>
            <person name="Grigoriev I."/>
            <person name="Cullen D."/>
        </authorList>
    </citation>
    <scope>NUCLEOTIDE SEQUENCE [LARGE SCALE GENOMIC DNA]</scope>
    <source>
        <strain evidence="1 2">MAD-698-R-SB12</strain>
    </source>
</reference>
<keyword evidence="2" id="KW-1185">Reference proteome</keyword>